<evidence type="ECO:0000256" key="3">
    <source>
        <dbReference type="SAM" id="Phobius"/>
    </source>
</evidence>
<feature type="compositionally biased region" description="Low complexity" evidence="2">
    <location>
        <begin position="653"/>
        <end position="671"/>
    </location>
</feature>
<accession>A0A2K3DZ30</accession>
<feature type="region of interest" description="Disordered" evidence="2">
    <location>
        <begin position="646"/>
        <end position="671"/>
    </location>
</feature>
<feature type="transmembrane region" description="Helical" evidence="3">
    <location>
        <begin position="1149"/>
        <end position="1168"/>
    </location>
</feature>
<feature type="chain" id="PRO_5014406240" evidence="4">
    <location>
        <begin position="31"/>
        <end position="1287"/>
    </location>
</feature>
<keyword evidence="3" id="KW-0472">Membrane</keyword>
<organism evidence="5 6">
    <name type="scientific">Chlamydomonas reinhardtii</name>
    <name type="common">Chlamydomonas smithii</name>
    <dbReference type="NCBI Taxonomy" id="3055"/>
    <lineage>
        <taxon>Eukaryota</taxon>
        <taxon>Viridiplantae</taxon>
        <taxon>Chlorophyta</taxon>
        <taxon>core chlorophytes</taxon>
        <taxon>Chlorophyceae</taxon>
        <taxon>CS clade</taxon>
        <taxon>Chlamydomonadales</taxon>
        <taxon>Chlamydomonadaceae</taxon>
        <taxon>Chlamydomonas</taxon>
    </lineage>
</organism>
<keyword evidence="1" id="KW-0175">Coiled coil</keyword>
<reference evidence="5 6" key="1">
    <citation type="journal article" date="2007" name="Science">
        <title>The Chlamydomonas genome reveals the evolution of key animal and plant functions.</title>
        <authorList>
            <person name="Merchant S.S."/>
            <person name="Prochnik S.E."/>
            <person name="Vallon O."/>
            <person name="Harris E.H."/>
            <person name="Karpowicz S.J."/>
            <person name="Witman G.B."/>
            <person name="Terry A."/>
            <person name="Salamov A."/>
            <person name="Fritz-Laylin L.K."/>
            <person name="Marechal-Drouard L."/>
            <person name="Marshall W.F."/>
            <person name="Qu L.H."/>
            <person name="Nelson D.R."/>
            <person name="Sanderfoot A.A."/>
            <person name="Spalding M.H."/>
            <person name="Kapitonov V.V."/>
            <person name="Ren Q."/>
            <person name="Ferris P."/>
            <person name="Lindquist E."/>
            <person name="Shapiro H."/>
            <person name="Lucas S.M."/>
            <person name="Grimwood J."/>
            <person name="Schmutz J."/>
            <person name="Cardol P."/>
            <person name="Cerutti H."/>
            <person name="Chanfreau G."/>
            <person name="Chen C.L."/>
            <person name="Cognat V."/>
            <person name="Croft M.T."/>
            <person name="Dent R."/>
            <person name="Dutcher S."/>
            <person name="Fernandez E."/>
            <person name="Fukuzawa H."/>
            <person name="Gonzalez-Ballester D."/>
            <person name="Gonzalez-Halphen D."/>
            <person name="Hallmann A."/>
            <person name="Hanikenne M."/>
            <person name="Hippler M."/>
            <person name="Inwood W."/>
            <person name="Jabbari K."/>
            <person name="Kalanon M."/>
            <person name="Kuras R."/>
            <person name="Lefebvre P.A."/>
            <person name="Lemaire S.D."/>
            <person name="Lobanov A.V."/>
            <person name="Lohr M."/>
            <person name="Manuell A."/>
            <person name="Meier I."/>
            <person name="Mets L."/>
            <person name="Mittag M."/>
            <person name="Mittelmeier T."/>
            <person name="Moroney J.V."/>
            <person name="Moseley J."/>
            <person name="Napoli C."/>
            <person name="Nedelcu A.M."/>
            <person name="Niyogi K."/>
            <person name="Novoselov S.V."/>
            <person name="Paulsen I.T."/>
            <person name="Pazour G."/>
            <person name="Purton S."/>
            <person name="Ral J.P."/>
            <person name="Riano-Pachon D.M."/>
            <person name="Riekhof W."/>
            <person name="Rymarquis L."/>
            <person name="Schroda M."/>
            <person name="Stern D."/>
            <person name="Umen J."/>
            <person name="Willows R."/>
            <person name="Wilson N."/>
            <person name="Zimmer S.L."/>
            <person name="Allmer J."/>
            <person name="Balk J."/>
            <person name="Bisova K."/>
            <person name="Chen C.J."/>
            <person name="Elias M."/>
            <person name="Gendler K."/>
            <person name="Hauser C."/>
            <person name="Lamb M.R."/>
            <person name="Ledford H."/>
            <person name="Long J.C."/>
            <person name="Minagawa J."/>
            <person name="Page M.D."/>
            <person name="Pan J."/>
            <person name="Pootakham W."/>
            <person name="Roje S."/>
            <person name="Rose A."/>
            <person name="Stahlberg E."/>
            <person name="Terauchi A.M."/>
            <person name="Yang P."/>
            <person name="Ball S."/>
            <person name="Bowler C."/>
            <person name="Dieckmann C.L."/>
            <person name="Gladyshev V.N."/>
            <person name="Green P."/>
            <person name="Jorgensen R."/>
            <person name="Mayfield S."/>
            <person name="Mueller-Roeber B."/>
            <person name="Rajamani S."/>
            <person name="Sayre R.T."/>
            <person name="Brokstein P."/>
            <person name="Dubchak I."/>
            <person name="Goodstein D."/>
            <person name="Hornick L."/>
            <person name="Huang Y.W."/>
            <person name="Jhaveri J."/>
            <person name="Luo Y."/>
            <person name="Martinez D."/>
            <person name="Ngau W.C."/>
            <person name="Otillar B."/>
            <person name="Poliakov A."/>
            <person name="Porter A."/>
            <person name="Szajkowski L."/>
            <person name="Werner G."/>
            <person name="Zhou K."/>
            <person name="Grigoriev I.V."/>
            <person name="Rokhsar D.S."/>
            <person name="Grossman A.R."/>
        </authorList>
    </citation>
    <scope>NUCLEOTIDE SEQUENCE [LARGE SCALE GENOMIC DNA]</scope>
    <source>
        <strain evidence="6">CC-503</strain>
    </source>
</reference>
<dbReference type="OrthoDB" id="545322at2759"/>
<feature type="coiled-coil region" evidence="1">
    <location>
        <begin position="573"/>
        <end position="601"/>
    </location>
</feature>
<gene>
    <name evidence="5" type="ORF">CHLRE_03g205550v5</name>
</gene>
<feature type="compositionally biased region" description="Low complexity" evidence="2">
    <location>
        <begin position="348"/>
        <end position="378"/>
    </location>
</feature>
<dbReference type="GeneID" id="66053046"/>
<sequence length="1287" mass="130580">MAGRPAIDAQAASTELIACALVCLLSAFSARNMAVFGGICKPTEDSSSSAILPLKTVLENFPCEGGPLAQLLFLARQALRLNVELLRLRGDLLWASWSQAFWLLRFLSALLLPHTLHVTLAAPLCTYATRGAPLLALLLAGPARSLSQLNAYFLFGFGAMGDAFLSLTQPTLYMWPELVFNALSLAAVAVLSRWHGASFPDLPSRVEQQLLLRLALATCVHWYSLCRCRARARRSNRARTPGAEAGGADASSDAAAGTPGDAAAAALSGAGGGGVAALLSADACRASSSELPGGACCAKGGGKAGGDSTGGAGASKGTADGRVPDAAVHLSAPAAGAPGGPHHDMCDPQPLGANAAPAPAPAPAAGKPQPATPPAAAAGARTPAAHGAEAVAAAIRAAQLCMAEADADLLPALPLVPPPYRSALRRRTTRIKIPGCHLSQIDPGFTQRLQTLAAERGVILSGVYVREGCIELVLDEQYWPHSRAAAGRAAAAGGGAATAAATARGGHVLLGVDPVCLDSDHLLGEELARGSQLAEAAAVLAAPPGGCAVSAGVQALLGELERELVAWEGAWGVAEVTVAESEAEAEMDEEAEEELAAAEGEELAGLPQDLARRRGNSTAAASSDCDVGPWSLEALVNALQLSADKSQARGSDVTNSSGNITNSSGTSSGNGVSGVSVNISATVQQAAFMGRAGAAARGSDSAFDLHQRLVVELQPRALLLPPPSPSAAVAPATAAAAAESGDATALAEEQGDQSKPLARLRVVVSGHASAPITVTAVADSADDADADGDAANAPMEVLLRCCGQYLRARVAAAAPAAAEDGVEGAATVYEIALLQRPLCPPGGVAIMLVDLRAKGRLGHILPVLLLSDDGNSNNDAAAAVVAELQALAAAAYAMRAAGGRNCLSVGELDDLLLDLGTWMATPTAIVVPTAEVNNVSQRLQLELGASLLRYADSTGVLPATARWLRGDLARAIDDLRHSRPSAATCSAVATAPAAETVAAAAVAAAAAAAGASEGASASAPVPTAAAAAPTAGPQPGPVRRPRFAEAVQEALGLPRPGVMGAEAAADEAAYQVYAEPLIFAQGHFIQAVEALSLAALLFRARDDLLSPGNLTTLSGCCTGTATSLAWLLLPRPAWVRLVNAAKVPRYLMYMLSKIMIGFLGFPTPPGLVPYQLGPAMLVMEGLLLPGSNLLPLHTALVITLLKWPLAVAMMFGSGATSSLLTAALLTFRVVVVALATTVLCHAYLRYSFRLQRWRRGQAAAAGGSGGGGSALAGMAWGHEGWGKAKAE</sequence>
<proteinExistence type="predicted"/>
<name>A0A2K3DZ30_CHLRE</name>
<keyword evidence="4" id="KW-0732">Signal</keyword>
<feature type="transmembrane region" description="Helical" evidence="3">
    <location>
        <begin position="1223"/>
        <end position="1244"/>
    </location>
</feature>
<evidence type="ECO:0000256" key="1">
    <source>
        <dbReference type="SAM" id="Coils"/>
    </source>
</evidence>
<evidence type="ECO:0000313" key="6">
    <source>
        <dbReference type="Proteomes" id="UP000006906"/>
    </source>
</evidence>
<feature type="signal peptide" evidence="4">
    <location>
        <begin position="1"/>
        <end position="30"/>
    </location>
</feature>
<dbReference type="OMA" id="CHAYLRY"/>
<keyword evidence="3" id="KW-1133">Transmembrane helix</keyword>
<dbReference type="InParanoid" id="A0A2K3DZ30"/>
<dbReference type="KEGG" id="cre:CHLRE_03g205550v5"/>
<evidence type="ECO:0000313" key="5">
    <source>
        <dbReference type="EMBL" id="PNW85785.1"/>
    </source>
</evidence>
<keyword evidence="3" id="KW-0812">Transmembrane</keyword>
<dbReference type="EMBL" id="CM008964">
    <property type="protein sequence ID" value="PNW85785.1"/>
    <property type="molecule type" value="Genomic_DNA"/>
</dbReference>
<dbReference type="Gramene" id="PNW85785">
    <property type="protein sequence ID" value="PNW85785"/>
    <property type="gene ID" value="CHLRE_03g205550v5"/>
</dbReference>
<evidence type="ECO:0000256" key="2">
    <source>
        <dbReference type="SAM" id="MobiDB-lite"/>
    </source>
</evidence>
<feature type="transmembrane region" description="Helical" evidence="3">
    <location>
        <begin position="1189"/>
        <end position="1211"/>
    </location>
</feature>
<feature type="compositionally biased region" description="Gly residues" evidence="2">
    <location>
        <begin position="300"/>
        <end position="314"/>
    </location>
</feature>
<dbReference type="RefSeq" id="XP_042926482.1">
    <property type="nucleotide sequence ID" value="XM_043061482.1"/>
</dbReference>
<keyword evidence="6" id="KW-1185">Reference proteome</keyword>
<evidence type="ECO:0000256" key="4">
    <source>
        <dbReference type="SAM" id="SignalP"/>
    </source>
</evidence>
<protein>
    <submittedName>
        <fullName evidence="5">Uncharacterized protein</fullName>
    </submittedName>
</protein>
<dbReference type="Proteomes" id="UP000006906">
    <property type="component" value="Chromosome 3"/>
</dbReference>
<feature type="region of interest" description="Disordered" evidence="2">
    <location>
        <begin position="300"/>
        <end position="378"/>
    </location>
</feature>